<feature type="transmembrane region" description="Helical" evidence="1">
    <location>
        <begin position="205"/>
        <end position="222"/>
    </location>
</feature>
<organism evidence="2 3">
    <name type="scientific">Pseudomarimonas salicorniae</name>
    <dbReference type="NCBI Taxonomy" id="2933270"/>
    <lineage>
        <taxon>Bacteria</taxon>
        <taxon>Pseudomonadati</taxon>
        <taxon>Pseudomonadota</taxon>
        <taxon>Gammaproteobacteria</taxon>
        <taxon>Lysobacterales</taxon>
        <taxon>Lysobacteraceae</taxon>
        <taxon>Pseudomarimonas</taxon>
    </lineage>
</organism>
<comment type="caution">
    <text evidence="2">The sequence shown here is derived from an EMBL/GenBank/DDBJ whole genome shotgun (WGS) entry which is preliminary data.</text>
</comment>
<keyword evidence="3" id="KW-1185">Reference proteome</keyword>
<accession>A0ABT0GGF5</accession>
<dbReference type="Proteomes" id="UP001431449">
    <property type="component" value="Unassembled WGS sequence"/>
</dbReference>
<feature type="transmembrane region" description="Helical" evidence="1">
    <location>
        <begin position="253"/>
        <end position="276"/>
    </location>
</feature>
<protein>
    <submittedName>
        <fullName evidence="2">DUF2868 domain-containing protein</fullName>
    </submittedName>
</protein>
<dbReference type="InterPro" id="IPR021296">
    <property type="entry name" value="DUF2868"/>
</dbReference>
<feature type="transmembrane region" description="Helical" evidence="1">
    <location>
        <begin position="99"/>
        <end position="121"/>
    </location>
</feature>
<gene>
    <name evidence="2" type="ORF">M0G41_07095</name>
</gene>
<evidence type="ECO:0000313" key="3">
    <source>
        <dbReference type="Proteomes" id="UP001431449"/>
    </source>
</evidence>
<dbReference type="RefSeq" id="WP_248206982.1">
    <property type="nucleotide sequence ID" value="NZ_JALNMH010000005.1"/>
</dbReference>
<keyword evidence="1" id="KW-0812">Transmembrane</keyword>
<reference evidence="2" key="1">
    <citation type="submission" date="2022-04" db="EMBL/GenBank/DDBJ databases">
        <title>Lysobacter sp. CAU 1642 isolated from sea sand.</title>
        <authorList>
            <person name="Kim W."/>
        </authorList>
    </citation>
    <scope>NUCLEOTIDE SEQUENCE</scope>
    <source>
        <strain evidence="2">CAU 1642</strain>
    </source>
</reference>
<evidence type="ECO:0000313" key="2">
    <source>
        <dbReference type="EMBL" id="MCK7593432.1"/>
    </source>
</evidence>
<keyword evidence="1" id="KW-1133">Transmembrane helix</keyword>
<keyword evidence="1" id="KW-0472">Membrane</keyword>
<proteinExistence type="predicted"/>
<sequence>MSAALPRWQALWLIGWERRREGEEPQPDPPEQLAHWRKEGADAEQRVLLRAQARLGERAGQLAPALRRARWALGAVCALIALAGGAGVFTLLGPGERPVNVIWTWLALLGPHLVMLALWLAGLSMGGGAPWSGRSLAALGQRIPGLVPDRAAIEALWDGLRQSGAGRWALSVLSHLLWLSALAGALLGLLLALSLRRYGFTWETTILPAAWFESLVMTLAWLPGLVGLPQPDAGLVAASGEGPVASDLARRSWSFWLVGGLVVYGILPRLVALIVCRWRLQRAVQRLQLPWQQPYYAVLQRRLAPRSTRLGVVDADSVGDSVEQWVMGGVGAGAAVIGLDVPADWPWPPVPGTSRDHGRCESREQRAAALQALTDQPAERLLVVVEAAQSPDRGTLRFIGELAGHCRALALLLAGPDRDRRRDLWRDAAGRRGLDGAVLFVDAEPAARWLSGGAS</sequence>
<feature type="transmembrane region" description="Helical" evidence="1">
    <location>
        <begin position="71"/>
        <end position="92"/>
    </location>
</feature>
<name>A0ABT0GGF5_9GAMM</name>
<dbReference type="Pfam" id="PF11067">
    <property type="entry name" value="DUF2868"/>
    <property type="match status" value="1"/>
</dbReference>
<dbReference type="EMBL" id="JALNMH010000005">
    <property type="protein sequence ID" value="MCK7593432.1"/>
    <property type="molecule type" value="Genomic_DNA"/>
</dbReference>
<feature type="transmembrane region" description="Helical" evidence="1">
    <location>
        <begin position="168"/>
        <end position="193"/>
    </location>
</feature>
<evidence type="ECO:0000256" key="1">
    <source>
        <dbReference type="SAM" id="Phobius"/>
    </source>
</evidence>